<gene>
    <name evidence="6" type="ORF">TrRE_jg11324</name>
</gene>
<evidence type="ECO:0000313" key="7">
    <source>
        <dbReference type="Proteomes" id="UP001165082"/>
    </source>
</evidence>
<evidence type="ECO:0000256" key="2">
    <source>
        <dbReference type="ARBA" id="ARBA00022737"/>
    </source>
</evidence>
<dbReference type="InterPro" id="IPR026825">
    <property type="entry name" value="Vac14"/>
</dbReference>
<dbReference type="GO" id="GO:0070772">
    <property type="term" value="C:PAS complex"/>
    <property type="evidence" value="ECO:0007669"/>
    <property type="project" value="InterPro"/>
</dbReference>
<dbReference type="Pfam" id="PF11916">
    <property type="entry name" value="Vac14_Fig4_bd"/>
    <property type="match status" value="1"/>
</dbReference>
<organism evidence="6 7">
    <name type="scientific">Triparma retinervis</name>
    <dbReference type="NCBI Taxonomy" id="2557542"/>
    <lineage>
        <taxon>Eukaryota</taxon>
        <taxon>Sar</taxon>
        <taxon>Stramenopiles</taxon>
        <taxon>Ochrophyta</taxon>
        <taxon>Bolidophyceae</taxon>
        <taxon>Parmales</taxon>
        <taxon>Triparmaceae</taxon>
        <taxon>Triparma</taxon>
    </lineage>
</organism>
<feature type="transmembrane region" description="Helical" evidence="4">
    <location>
        <begin position="67"/>
        <end position="88"/>
    </location>
</feature>
<accession>A0A9W6ZF18</accession>
<evidence type="ECO:0000313" key="6">
    <source>
        <dbReference type="EMBL" id="GMH53202.1"/>
    </source>
</evidence>
<comment type="caution">
    <text evidence="6">The sequence shown here is derived from an EMBL/GenBank/DDBJ whole genome shotgun (WGS) entry which is preliminary data.</text>
</comment>
<feature type="non-terminal residue" evidence="6">
    <location>
        <position position="1"/>
    </location>
</feature>
<proteinExistence type="predicted"/>
<evidence type="ECO:0000256" key="1">
    <source>
        <dbReference type="ARBA" id="ARBA00004308"/>
    </source>
</evidence>
<evidence type="ECO:0000256" key="4">
    <source>
        <dbReference type="SAM" id="Phobius"/>
    </source>
</evidence>
<dbReference type="PANTHER" id="PTHR16023:SF0">
    <property type="entry name" value="PROTEIN VAC14 HOMOLOG"/>
    <property type="match status" value="1"/>
</dbReference>
<dbReference type="InterPro" id="IPR021841">
    <property type="entry name" value="VAC14_Fig4p-bd"/>
</dbReference>
<reference evidence="6" key="1">
    <citation type="submission" date="2022-07" db="EMBL/GenBank/DDBJ databases">
        <title>Genome analysis of Parmales, a sister group of diatoms, reveals the evolutionary specialization of diatoms from phago-mixotrophs to photoautotrophs.</title>
        <authorList>
            <person name="Ban H."/>
            <person name="Sato S."/>
            <person name="Yoshikawa S."/>
            <person name="Kazumasa Y."/>
            <person name="Nakamura Y."/>
            <person name="Ichinomiya M."/>
            <person name="Saitoh K."/>
            <person name="Sato N."/>
            <person name="Blanc-Mathieu R."/>
            <person name="Endo H."/>
            <person name="Kuwata A."/>
            <person name="Ogata H."/>
        </authorList>
    </citation>
    <scope>NUCLEOTIDE SEQUENCE</scope>
</reference>
<keyword evidence="2" id="KW-0677">Repeat</keyword>
<keyword evidence="7" id="KW-1185">Reference proteome</keyword>
<protein>
    <recommendedName>
        <fullName evidence="5">Vacuolar protein 14 C-terminal Fig4-binding domain-containing protein</fullName>
    </recommendedName>
</protein>
<dbReference type="Proteomes" id="UP001165082">
    <property type="component" value="Unassembled WGS sequence"/>
</dbReference>
<keyword evidence="3 4" id="KW-0472">Membrane</keyword>
<dbReference type="GO" id="GO:0006661">
    <property type="term" value="P:phosphatidylinositol biosynthetic process"/>
    <property type="evidence" value="ECO:0007669"/>
    <property type="project" value="InterPro"/>
</dbReference>
<keyword evidence="4" id="KW-0812">Transmembrane</keyword>
<dbReference type="EMBL" id="BRXZ01005968">
    <property type="protein sequence ID" value="GMH53202.1"/>
    <property type="molecule type" value="Genomic_DNA"/>
</dbReference>
<feature type="domain" description="Vacuolar protein 14 C-terminal Fig4-binding" evidence="5">
    <location>
        <begin position="8"/>
        <end position="60"/>
    </location>
</feature>
<sequence>MLFANDRRLLEVRGSLVIRKLCVLLNAKSVYMEASQVVAKGSDFSLEFISTMVQTLNLILPGTPKPLWALAVSISIYAFGTPFGTVLCR</sequence>
<evidence type="ECO:0000259" key="5">
    <source>
        <dbReference type="Pfam" id="PF11916"/>
    </source>
</evidence>
<evidence type="ECO:0000256" key="3">
    <source>
        <dbReference type="ARBA" id="ARBA00023136"/>
    </source>
</evidence>
<comment type="subcellular location">
    <subcellularLocation>
        <location evidence="1">Endomembrane system</location>
    </subcellularLocation>
</comment>
<dbReference type="PANTHER" id="PTHR16023">
    <property type="entry name" value="TAX1 BINDING PROTEIN-RELATED"/>
    <property type="match status" value="1"/>
</dbReference>
<name>A0A9W6ZF18_9STRA</name>
<dbReference type="OrthoDB" id="5574975at2759"/>
<keyword evidence="4" id="KW-1133">Transmembrane helix</keyword>
<dbReference type="AlphaFoldDB" id="A0A9W6ZF18"/>
<dbReference type="GO" id="GO:0010008">
    <property type="term" value="C:endosome membrane"/>
    <property type="evidence" value="ECO:0007669"/>
    <property type="project" value="TreeGrafter"/>
</dbReference>